<evidence type="ECO:0000313" key="8">
    <source>
        <dbReference type="Proteomes" id="UP000887574"/>
    </source>
</evidence>
<evidence type="ECO:0000256" key="2">
    <source>
        <dbReference type="ARBA" id="ARBA00022679"/>
    </source>
</evidence>
<name>A0A915EM99_9BILA</name>
<accession>A0A915EM99</accession>
<dbReference type="PANTHER" id="PTHR34185:SF1">
    <property type="entry name" value="DIADENYLATE CYCLASE"/>
    <property type="match status" value="1"/>
</dbReference>
<keyword evidence="6" id="KW-1133">Transmembrane helix</keyword>
<keyword evidence="5" id="KW-0067">ATP-binding</keyword>
<dbReference type="Pfam" id="PF02457">
    <property type="entry name" value="DAC"/>
    <property type="match status" value="1"/>
</dbReference>
<proteinExistence type="predicted"/>
<keyword evidence="8" id="KW-1185">Reference proteome</keyword>
<protein>
    <submittedName>
        <fullName evidence="9">DAC domain-containing protein</fullName>
    </submittedName>
</protein>
<keyword evidence="2" id="KW-0808">Transferase</keyword>
<keyword evidence="4" id="KW-0547">Nucleotide-binding</keyword>
<dbReference type="InterPro" id="IPR003390">
    <property type="entry name" value="DNA_integrity_scan_DisA_N"/>
</dbReference>
<keyword evidence="3" id="KW-0548">Nucleotidyltransferase</keyword>
<comment type="catalytic activity">
    <reaction evidence="1">
        <text>2 ATP = 3',3'-c-di-AMP + 2 diphosphate</text>
        <dbReference type="Rhea" id="RHEA:35655"/>
        <dbReference type="ChEBI" id="CHEBI:30616"/>
        <dbReference type="ChEBI" id="CHEBI:33019"/>
        <dbReference type="ChEBI" id="CHEBI:71500"/>
        <dbReference type="EC" id="2.7.7.85"/>
    </reaction>
</comment>
<reference evidence="9" key="1">
    <citation type="submission" date="2022-11" db="UniProtKB">
        <authorList>
            <consortium name="WormBaseParasite"/>
        </authorList>
    </citation>
    <scope>IDENTIFICATION</scope>
</reference>
<feature type="domain" description="DAC" evidence="7">
    <location>
        <begin position="36"/>
        <end position="229"/>
    </location>
</feature>
<dbReference type="PANTHER" id="PTHR34185">
    <property type="entry name" value="DIADENYLATE CYCLASE"/>
    <property type="match status" value="1"/>
</dbReference>
<evidence type="ECO:0000256" key="4">
    <source>
        <dbReference type="ARBA" id="ARBA00022741"/>
    </source>
</evidence>
<dbReference type="GO" id="GO:0106408">
    <property type="term" value="F:diadenylate cyclase activity"/>
    <property type="evidence" value="ECO:0007669"/>
    <property type="project" value="UniProtKB-EC"/>
</dbReference>
<dbReference type="Proteomes" id="UP000887574">
    <property type="component" value="Unplaced"/>
</dbReference>
<evidence type="ECO:0000256" key="1">
    <source>
        <dbReference type="ARBA" id="ARBA00000877"/>
    </source>
</evidence>
<dbReference type="Gene3D" id="3.40.1700.10">
    <property type="entry name" value="DNA integrity scanning protein, DisA, N-terminal domain"/>
    <property type="match status" value="1"/>
</dbReference>
<dbReference type="WBParaSite" id="jg740">
    <property type="protein sequence ID" value="jg740"/>
    <property type="gene ID" value="jg740"/>
</dbReference>
<evidence type="ECO:0000256" key="6">
    <source>
        <dbReference type="SAM" id="Phobius"/>
    </source>
</evidence>
<dbReference type="SUPFAM" id="SSF143597">
    <property type="entry name" value="YojJ-like"/>
    <property type="match status" value="1"/>
</dbReference>
<dbReference type="GO" id="GO:0004016">
    <property type="term" value="F:adenylate cyclase activity"/>
    <property type="evidence" value="ECO:0007669"/>
    <property type="project" value="TreeGrafter"/>
</dbReference>
<keyword evidence="6" id="KW-0812">Transmembrane</keyword>
<evidence type="ECO:0000259" key="7">
    <source>
        <dbReference type="PROSITE" id="PS51794"/>
    </source>
</evidence>
<dbReference type="PROSITE" id="PS51794">
    <property type="entry name" value="DAC"/>
    <property type="match status" value="1"/>
</dbReference>
<keyword evidence="6" id="KW-0472">Membrane</keyword>
<sequence length="281" mass="32416">MFWQTCDLKTSWSTGHLDCSRDQHDVHCCIPINDLFSSLWHPLLDLGICAIFMLMVILQLQTVYKRRKYERLKPDASFENFLDDFSKAILNMANKRVGLCAQKAEAVMISGIFSGELLETIFNVPNPINRLHDGAAVIRLDEQFNPTIYSANLSLPMDLDKKPKKQRYWSFVRYQVIAGSFLKNNRGNRHRAAWSFSIQHEKSLCVIVSEETGGVSITVAGELHKMFTKRQIEVFIKNISTRALLIQSTKTWHRTSIHQNSKKQCHIFIFLNIIFLMKCCS</sequence>
<dbReference type="InterPro" id="IPR050338">
    <property type="entry name" value="DisA"/>
</dbReference>
<organism evidence="8 9">
    <name type="scientific">Ditylenchus dipsaci</name>
    <dbReference type="NCBI Taxonomy" id="166011"/>
    <lineage>
        <taxon>Eukaryota</taxon>
        <taxon>Metazoa</taxon>
        <taxon>Ecdysozoa</taxon>
        <taxon>Nematoda</taxon>
        <taxon>Chromadorea</taxon>
        <taxon>Rhabditida</taxon>
        <taxon>Tylenchina</taxon>
        <taxon>Tylenchomorpha</taxon>
        <taxon>Sphaerularioidea</taxon>
        <taxon>Anguinidae</taxon>
        <taxon>Anguininae</taxon>
        <taxon>Ditylenchus</taxon>
    </lineage>
</organism>
<evidence type="ECO:0000256" key="5">
    <source>
        <dbReference type="ARBA" id="ARBA00022840"/>
    </source>
</evidence>
<feature type="transmembrane region" description="Helical" evidence="6">
    <location>
        <begin position="43"/>
        <end position="64"/>
    </location>
</feature>
<dbReference type="InterPro" id="IPR036888">
    <property type="entry name" value="DNA_integrity_DisA_N_sf"/>
</dbReference>
<evidence type="ECO:0000256" key="3">
    <source>
        <dbReference type="ARBA" id="ARBA00022695"/>
    </source>
</evidence>
<dbReference type="GO" id="GO:0005524">
    <property type="term" value="F:ATP binding"/>
    <property type="evidence" value="ECO:0007669"/>
    <property type="project" value="UniProtKB-KW"/>
</dbReference>
<dbReference type="AlphaFoldDB" id="A0A915EM99"/>
<evidence type="ECO:0000313" key="9">
    <source>
        <dbReference type="WBParaSite" id="jg740"/>
    </source>
</evidence>